<comment type="similarity">
    <text evidence="1 7 11">Belongs to the 6-phosphogluconate dehydrogenase family.</text>
</comment>
<dbReference type="InterPro" id="IPR036291">
    <property type="entry name" value="NAD(P)-bd_dom_sf"/>
</dbReference>
<evidence type="ECO:0000256" key="10">
    <source>
        <dbReference type="PIRSR" id="PIRSR000109-3"/>
    </source>
</evidence>
<comment type="function">
    <text evidence="7">Catalyzes the oxidative decarboxylation of 6-phosphogluconate to ribulose 5-phosphate and CO(2), with concomitant reduction of NADP to NADPH.</text>
</comment>
<dbReference type="PRINTS" id="PR00076">
    <property type="entry name" value="6PGDHDRGNASE"/>
</dbReference>
<comment type="catalytic activity">
    <reaction evidence="7 11">
        <text>6-phospho-D-gluconate + NADP(+) = D-ribulose 5-phosphate + CO2 + NADPH</text>
        <dbReference type="Rhea" id="RHEA:10116"/>
        <dbReference type="ChEBI" id="CHEBI:16526"/>
        <dbReference type="ChEBI" id="CHEBI:57783"/>
        <dbReference type="ChEBI" id="CHEBI:58121"/>
        <dbReference type="ChEBI" id="CHEBI:58349"/>
        <dbReference type="ChEBI" id="CHEBI:58759"/>
        <dbReference type="EC" id="1.1.1.44"/>
    </reaction>
</comment>
<feature type="domain" description="6-phosphogluconate dehydrogenase C-terminal" evidence="12">
    <location>
        <begin position="179"/>
        <end position="473"/>
    </location>
</feature>
<comment type="pathway">
    <text evidence="7 11">Carbohydrate degradation; pentose phosphate pathway; D-ribulose 5-phosphate from D-glucose 6-phosphate (oxidative stage): step 3/3.</text>
</comment>
<accession>A0A6B1F9W7</accession>
<dbReference type="PIRSF" id="PIRSF000109">
    <property type="entry name" value="6PGD"/>
    <property type="match status" value="1"/>
</dbReference>
<dbReference type="Pfam" id="PF00393">
    <property type="entry name" value="6PGD"/>
    <property type="match status" value="1"/>
</dbReference>
<keyword evidence="3 7" id="KW-0521">NADP</keyword>
<dbReference type="AlphaFoldDB" id="A0A6B1F9W7"/>
<feature type="binding site" description="in other chain" evidence="9">
    <location>
        <position position="191"/>
    </location>
    <ligand>
        <name>substrate</name>
        <note>ligand shared between dimeric partners</note>
    </ligand>
</feature>
<evidence type="ECO:0000256" key="6">
    <source>
        <dbReference type="ARBA" id="ARBA00023126"/>
    </source>
</evidence>
<dbReference type="EC" id="1.1.1.44" evidence="7 11"/>
<feature type="binding site" evidence="9">
    <location>
        <position position="457"/>
    </location>
    <ligand>
        <name>substrate</name>
        <note>ligand shared between dimeric partners</note>
    </ligand>
</feature>
<evidence type="ECO:0000256" key="7">
    <source>
        <dbReference type="PIRNR" id="PIRNR000109"/>
    </source>
</evidence>
<feature type="binding site" description="in other chain" evidence="9">
    <location>
        <begin position="186"/>
        <end position="187"/>
    </location>
    <ligand>
        <name>substrate</name>
        <note>ligand shared between dimeric partners</note>
    </ligand>
</feature>
<feature type="binding site" evidence="10">
    <location>
        <position position="103"/>
    </location>
    <ligand>
        <name>NADP(+)</name>
        <dbReference type="ChEBI" id="CHEBI:58349"/>
    </ligand>
</feature>
<dbReference type="PROSITE" id="PS00461">
    <property type="entry name" value="6PGD"/>
    <property type="match status" value="1"/>
</dbReference>
<dbReference type="InterPro" id="IPR006115">
    <property type="entry name" value="6PGDH_NADP-bd"/>
</dbReference>
<evidence type="ECO:0000256" key="1">
    <source>
        <dbReference type="ARBA" id="ARBA00008419"/>
    </source>
</evidence>
<evidence type="ECO:0000256" key="9">
    <source>
        <dbReference type="PIRSR" id="PIRSR000109-2"/>
    </source>
</evidence>
<feature type="binding site" evidence="10">
    <location>
        <begin position="33"/>
        <end position="35"/>
    </location>
    <ligand>
        <name>NADP(+)</name>
        <dbReference type="ChEBI" id="CHEBI:58349"/>
    </ligand>
</feature>
<dbReference type="GO" id="GO:0006098">
    <property type="term" value="P:pentose-phosphate shunt"/>
    <property type="evidence" value="ECO:0007669"/>
    <property type="project" value="UniProtKB-UniPathway"/>
</dbReference>
<gene>
    <name evidence="13" type="primary">gndA</name>
    <name evidence="13" type="ORF">F4162_03260</name>
</gene>
<evidence type="ECO:0000256" key="2">
    <source>
        <dbReference type="ARBA" id="ARBA00011738"/>
    </source>
</evidence>
<evidence type="ECO:0000256" key="8">
    <source>
        <dbReference type="PIRSR" id="PIRSR000109-1"/>
    </source>
</evidence>
<dbReference type="SUPFAM" id="SSF51735">
    <property type="entry name" value="NAD(P)-binding Rossmann-fold domains"/>
    <property type="match status" value="1"/>
</dbReference>
<dbReference type="GO" id="GO:0004616">
    <property type="term" value="F:phosphogluconate dehydrogenase (decarboxylating) activity"/>
    <property type="evidence" value="ECO:0007669"/>
    <property type="project" value="UniProtKB-EC"/>
</dbReference>
<keyword evidence="5 11" id="KW-0311">Gluconate utilization</keyword>
<evidence type="ECO:0000256" key="5">
    <source>
        <dbReference type="ARBA" id="ARBA00023064"/>
    </source>
</evidence>
<dbReference type="NCBIfam" id="TIGR00873">
    <property type="entry name" value="gnd"/>
    <property type="match status" value="1"/>
</dbReference>
<feature type="binding site" evidence="9">
    <location>
        <position position="451"/>
    </location>
    <ligand>
        <name>substrate</name>
        <note>ligand shared between dimeric partners</note>
    </ligand>
</feature>
<dbReference type="EMBL" id="VYDO01000109">
    <property type="protein sequence ID" value="MYG38024.1"/>
    <property type="molecule type" value="Genomic_DNA"/>
</dbReference>
<keyword evidence="4 7" id="KW-0560">Oxidoreductase</keyword>
<dbReference type="UniPathway" id="UPA00115">
    <property type="reaction ID" value="UER00410"/>
</dbReference>
<dbReference type="Gene3D" id="1.10.1040.10">
    <property type="entry name" value="N-(1-d-carboxylethyl)-l-norvaline Dehydrogenase, domain 2"/>
    <property type="match status" value="1"/>
</dbReference>
<dbReference type="InterPro" id="IPR006183">
    <property type="entry name" value="Pgluconate_DH"/>
</dbReference>
<evidence type="ECO:0000313" key="13">
    <source>
        <dbReference type="EMBL" id="MYG38024.1"/>
    </source>
</evidence>
<name>A0A6B1F9W7_9SYNE</name>
<dbReference type="FunFam" id="1.10.1040.10:FF:000032">
    <property type="entry name" value="6-phosphogluconate dehydrogenase, decarboxylating"/>
    <property type="match status" value="1"/>
</dbReference>
<sequence>MSKAHFGLVGLGVMGENLILNAERNGFSSVVYNRTREKTDAFMAGRGSGKAIQAAYTLPEFVQQLERPRRILMMIKAGAPIDATINTLAPLLEEGDLLIDGGNSLYMDTEQRVTDLESRSFGYIGMGISGGAKGALEGPSMMPGGTRQAYQAIASLVETMAAQVEDGPCVAYMGPGGAGHFVKTVHNGIEYGVEQILAEAYDLMKRGAGLNGQAMADVVGAWNQLEELSSYLVEIMEVCLRTRDPERGGHLVEKILDVAGQKGTGVWTVISALEMGVAVPTIYESVNARVLSSLKAERVQAGTVLAAPAPDATPVELGNMADGMAPLRDAVILSIITSYAQGLTLLRRGSERHNYDLNLTSIAKIWKGGCIIRARLLGRIQNAFRENPQLPNLMVDPWFTQQINARLPNLRTVVQAGARAGIPLPCLSAALHYIDSYRSPRLPQNAVQAMRDCFGSHTYERVDREGSFHTEWLA</sequence>
<dbReference type="GO" id="GO:0019521">
    <property type="term" value="P:D-gluconate metabolic process"/>
    <property type="evidence" value="ECO:0007669"/>
    <property type="project" value="UniProtKB-KW"/>
</dbReference>
<evidence type="ECO:0000256" key="11">
    <source>
        <dbReference type="RuleBase" id="RU000485"/>
    </source>
</evidence>
<comment type="subunit">
    <text evidence="2 7">Homodimer.</text>
</comment>
<dbReference type="InterPro" id="IPR006113">
    <property type="entry name" value="6PGDH_Gnd/GntZ"/>
</dbReference>
<protein>
    <recommendedName>
        <fullName evidence="7 11">6-phosphogluconate dehydrogenase, decarboxylating</fullName>
        <ecNumber evidence="7 11">1.1.1.44</ecNumber>
    </recommendedName>
</protein>
<proteinExistence type="inferred from homology"/>
<feature type="active site" description="Proton donor" evidence="8">
    <location>
        <position position="190"/>
    </location>
</feature>
<feature type="binding site" description="in other chain" evidence="9">
    <location>
        <position position="289"/>
    </location>
    <ligand>
        <name>substrate</name>
        <note>ligand shared between dimeric partners</note>
    </ligand>
</feature>
<dbReference type="Gene3D" id="3.40.50.720">
    <property type="entry name" value="NAD(P)-binding Rossmann-like Domain"/>
    <property type="match status" value="1"/>
</dbReference>
<feature type="binding site" description="in other chain" evidence="9">
    <location>
        <position position="103"/>
    </location>
    <ligand>
        <name>substrate</name>
        <note>ligand shared between dimeric partners</note>
    </ligand>
</feature>
<evidence type="ECO:0000256" key="3">
    <source>
        <dbReference type="ARBA" id="ARBA00022857"/>
    </source>
</evidence>
<dbReference type="SUPFAM" id="SSF48179">
    <property type="entry name" value="6-phosphogluconate dehydrogenase C-terminal domain-like"/>
    <property type="match status" value="1"/>
</dbReference>
<dbReference type="GO" id="GO:0050661">
    <property type="term" value="F:NADP binding"/>
    <property type="evidence" value="ECO:0007669"/>
    <property type="project" value="InterPro"/>
</dbReference>
<dbReference type="PANTHER" id="PTHR11811">
    <property type="entry name" value="6-PHOSPHOGLUCONATE DEHYDROGENASE"/>
    <property type="match status" value="1"/>
</dbReference>
<feature type="binding site" evidence="10">
    <location>
        <begin position="10"/>
        <end position="15"/>
    </location>
    <ligand>
        <name>NADP(+)</name>
        <dbReference type="ChEBI" id="CHEBI:58349"/>
    </ligand>
</feature>
<feature type="active site" description="Proton acceptor" evidence="8">
    <location>
        <position position="183"/>
    </location>
</feature>
<keyword evidence="6 7" id="KW-0570">Pentose shunt</keyword>
<dbReference type="InterPro" id="IPR013328">
    <property type="entry name" value="6PGD_dom2"/>
</dbReference>
<dbReference type="SMART" id="SM01350">
    <property type="entry name" value="6PGD"/>
    <property type="match status" value="1"/>
</dbReference>
<evidence type="ECO:0000256" key="4">
    <source>
        <dbReference type="ARBA" id="ARBA00023002"/>
    </source>
</evidence>
<dbReference type="NCBIfam" id="NF006765">
    <property type="entry name" value="PRK09287.1"/>
    <property type="match status" value="1"/>
</dbReference>
<dbReference type="Gene3D" id="1.20.5.320">
    <property type="entry name" value="6-Phosphogluconate Dehydrogenase, domain 3"/>
    <property type="match status" value="1"/>
</dbReference>
<reference evidence="13" key="1">
    <citation type="submission" date="2019-09" db="EMBL/GenBank/DDBJ databases">
        <title>Characterisation of the sponge microbiome using genome-centric metagenomics.</title>
        <authorList>
            <person name="Engelberts J.P."/>
            <person name="Robbins S.J."/>
            <person name="De Goeij J.M."/>
            <person name="Aranda M."/>
            <person name="Bell S.C."/>
            <person name="Webster N.S."/>
        </authorList>
    </citation>
    <scope>NUCLEOTIDE SEQUENCE</scope>
    <source>
        <strain evidence="13">SB0676_bin_10</strain>
    </source>
</reference>
<comment type="caution">
    <text evidence="13">The sequence shown here is derived from an EMBL/GenBank/DDBJ whole genome shotgun (WGS) entry which is preliminary data.</text>
</comment>
<dbReference type="FunFam" id="3.40.50.720:FF:000007">
    <property type="entry name" value="6-phosphogluconate dehydrogenase, decarboxylating"/>
    <property type="match status" value="1"/>
</dbReference>
<feature type="binding site" evidence="10">
    <location>
        <begin position="75"/>
        <end position="77"/>
    </location>
    <ligand>
        <name>NADP(+)</name>
        <dbReference type="ChEBI" id="CHEBI:58349"/>
    </ligand>
</feature>
<dbReference type="InterPro" id="IPR006114">
    <property type="entry name" value="6PGDH_C"/>
</dbReference>
<dbReference type="InterPro" id="IPR008927">
    <property type="entry name" value="6-PGluconate_DH-like_C_sf"/>
</dbReference>
<evidence type="ECO:0000259" key="12">
    <source>
        <dbReference type="SMART" id="SM01350"/>
    </source>
</evidence>
<feature type="binding site" description="in other chain" evidence="9">
    <location>
        <begin position="129"/>
        <end position="131"/>
    </location>
    <ligand>
        <name>substrate</name>
        <note>ligand shared between dimeric partners</note>
    </ligand>
</feature>
<dbReference type="Pfam" id="PF03446">
    <property type="entry name" value="NAD_binding_2"/>
    <property type="match status" value="1"/>
</dbReference>
<feature type="binding site" description="in other chain" evidence="9">
    <location>
        <position position="262"/>
    </location>
    <ligand>
        <name>substrate</name>
        <note>ligand shared between dimeric partners</note>
    </ligand>
</feature>
<organism evidence="13">
    <name type="scientific">Synechococcus sp. SB0676_bin_10</name>
    <dbReference type="NCBI Taxonomy" id="2604869"/>
    <lineage>
        <taxon>Bacteria</taxon>
        <taxon>Bacillati</taxon>
        <taxon>Cyanobacteriota</taxon>
        <taxon>Cyanophyceae</taxon>
        <taxon>Synechococcales</taxon>
        <taxon>Synechococcaceae</taxon>
        <taxon>Synechococcus</taxon>
    </lineage>
</organism>
<dbReference type="InterPro" id="IPR006184">
    <property type="entry name" value="6PGdom_BS"/>
</dbReference>